<reference evidence="1" key="1">
    <citation type="submission" date="2019-10" db="EMBL/GenBank/DDBJ databases">
        <authorList>
            <consortium name="DOE Joint Genome Institute"/>
            <person name="Kuo A."/>
            <person name="Miyauchi S."/>
            <person name="Kiss E."/>
            <person name="Drula E."/>
            <person name="Kohler A."/>
            <person name="Sanchez-Garcia M."/>
            <person name="Andreopoulos B."/>
            <person name="Barry K.W."/>
            <person name="Bonito G."/>
            <person name="Buee M."/>
            <person name="Carver A."/>
            <person name="Chen C."/>
            <person name="Cichocki N."/>
            <person name="Clum A."/>
            <person name="Culley D."/>
            <person name="Crous P.W."/>
            <person name="Fauchery L."/>
            <person name="Girlanda M."/>
            <person name="Hayes R."/>
            <person name="Keri Z."/>
            <person name="Labutti K."/>
            <person name="Lipzen A."/>
            <person name="Lombard V."/>
            <person name="Magnuson J."/>
            <person name="Maillard F."/>
            <person name="Morin E."/>
            <person name="Murat C."/>
            <person name="Nolan M."/>
            <person name="Ohm R."/>
            <person name="Pangilinan J."/>
            <person name="Pereira M."/>
            <person name="Perotto S."/>
            <person name="Peter M."/>
            <person name="Riley R."/>
            <person name="Sitrit Y."/>
            <person name="Stielow B."/>
            <person name="Szollosi G."/>
            <person name="Zifcakova L."/>
            <person name="Stursova M."/>
            <person name="Spatafora J.W."/>
            <person name="Tedersoo L."/>
            <person name="Vaario L.-M."/>
            <person name="Yamada A."/>
            <person name="Yan M."/>
            <person name="Wang P."/>
            <person name="Xu J."/>
            <person name="Bruns T."/>
            <person name="Baldrian P."/>
            <person name="Vilgalys R."/>
            <person name="Henrissat B."/>
            <person name="Grigoriev I.V."/>
            <person name="Hibbett D."/>
            <person name="Nagy L.G."/>
            <person name="Martin F.M."/>
        </authorList>
    </citation>
    <scope>NUCLEOTIDE SEQUENCE</scope>
    <source>
        <strain evidence="1">P2</strain>
    </source>
</reference>
<sequence length="511" mass="56528">MASTFETLIAELTRDANRVQPQDALQWCSNWFQQRLEEQRARSRNELARLPSYRTSLPNDHFVDTPIQSNRQLIEDPAAEAVSPYSRAPPRHRPSLANLRGPSPFGTLNVPGNALLEENAEDLLGPPPSFNIEPNTPVAPMMNSGLYSTYQNTSPSPAPGQFSPSGPGDYLLPPSSTIFARRTSVSAESIAVDSETTEPLPVFPKTADQLLRIRNSIANNFIFRDLDEEQETGVLNAMQEMKVEADEVVIRQGDVGEYFYVVESGHLNCYIRPEPLPPSWLSGQPSPTSLPAEEKFLQPDYHPEFGKKVAECKQGSSFGELALMYGHPRAATVLSVEPSTLWSLDRITFRTIILKAAHRRRTMYEQFLSSVALLSSLSSEEKSKIADALVSKVLADGEAVVRQGEMGDTFFFIEEGEAIVTQTQSTEDGQLRDITVGHLSKGDYFGELSLLRLAPRAATVSAVVRSDPSKPKLKVAALDAQAFTRLLGPLREIMERKAGESYGPRYSTSRR</sequence>
<accession>A0ACB6Z7U9</accession>
<evidence type="ECO:0000313" key="2">
    <source>
        <dbReference type="Proteomes" id="UP000886501"/>
    </source>
</evidence>
<name>A0ACB6Z7U9_THEGA</name>
<evidence type="ECO:0000313" key="1">
    <source>
        <dbReference type="EMBL" id="KAF9645673.1"/>
    </source>
</evidence>
<dbReference type="EMBL" id="MU118082">
    <property type="protein sequence ID" value="KAF9645673.1"/>
    <property type="molecule type" value="Genomic_DNA"/>
</dbReference>
<organism evidence="1 2">
    <name type="scientific">Thelephora ganbajun</name>
    <name type="common">Ganba fungus</name>
    <dbReference type="NCBI Taxonomy" id="370292"/>
    <lineage>
        <taxon>Eukaryota</taxon>
        <taxon>Fungi</taxon>
        <taxon>Dikarya</taxon>
        <taxon>Basidiomycota</taxon>
        <taxon>Agaricomycotina</taxon>
        <taxon>Agaricomycetes</taxon>
        <taxon>Thelephorales</taxon>
        <taxon>Thelephoraceae</taxon>
        <taxon>Thelephora</taxon>
    </lineage>
</organism>
<protein>
    <submittedName>
        <fullName evidence="1">Camp-dependent protein kinase regulatory subunit</fullName>
    </submittedName>
</protein>
<dbReference type="Proteomes" id="UP000886501">
    <property type="component" value="Unassembled WGS sequence"/>
</dbReference>
<comment type="caution">
    <text evidence="1">The sequence shown here is derived from an EMBL/GenBank/DDBJ whole genome shotgun (WGS) entry which is preliminary data.</text>
</comment>
<keyword evidence="2" id="KW-1185">Reference proteome</keyword>
<proteinExistence type="predicted"/>
<reference evidence="1" key="2">
    <citation type="journal article" date="2020" name="Nat. Commun.">
        <title>Large-scale genome sequencing of mycorrhizal fungi provides insights into the early evolution of symbiotic traits.</title>
        <authorList>
            <person name="Miyauchi S."/>
            <person name="Kiss E."/>
            <person name="Kuo A."/>
            <person name="Drula E."/>
            <person name="Kohler A."/>
            <person name="Sanchez-Garcia M."/>
            <person name="Morin E."/>
            <person name="Andreopoulos B."/>
            <person name="Barry K.W."/>
            <person name="Bonito G."/>
            <person name="Buee M."/>
            <person name="Carver A."/>
            <person name="Chen C."/>
            <person name="Cichocki N."/>
            <person name="Clum A."/>
            <person name="Culley D."/>
            <person name="Crous P.W."/>
            <person name="Fauchery L."/>
            <person name="Girlanda M."/>
            <person name="Hayes R.D."/>
            <person name="Keri Z."/>
            <person name="LaButti K."/>
            <person name="Lipzen A."/>
            <person name="Lombard V."/>
            <person name="Magnuson J."/>
            <person name="Maillard F."/>
            <person name="Murat C."/>
            <person name="Nolan M."/>
            <person name="Ohm R.A."/>
            <person name="Pangilinan J."/>
            <person name="Pereira M.F."/>
            <person name="Perotto S."/>
            <person name="Peter M."/>
            <person name="Pfister S."/>
            <person name="Riley R."/>
            <person name="Sitrit Y."/>
            <person name="Stielow J.B."/>
            <person name="Szollosi G."/>
            <person name="Zifcakova L."/>
            <person name="Stursova M."/>
            <person name="Spatafora J.W."/>
            <person name="Tedersoo L."/>
            <person name="Vaario L.M."/>
            <person name="Yamada A."/>
            <person name="Yan M."/>
            <person name="Wang P."/>
            <person name="Xu J."/>
            <person name="Bruns T."/>
            <person name="Baldrian P."/>
            <person name="Vilgalys R."/>
            <person name="Dunand C."/>
            <person name="Henrissat B."/>
            <person name="Grigoriev I.V."/>
            <person name="Hibbett D."/>
            <person name="Nagy L.G."/>
            <person name="Martin F.M."/>
        </authorList>
    </citation>
    <scope>NUCLEOTIDE SEQUENCE</scope>
    <source>
        <strain evidence="1">P2</strain>
    </source>
</reference>
<gene>
    <name evidence="1" type="ORF">BDM02DRAFT_3119817</name>
</gene>